<dbReference type="EMBL" id="GG662712">
    <property type="protein sequence ID" value="EAR94615.1"/>
    <property type="molecule type" value="Genomic_DNA"/>
</dbReference>
<feature type="compositionally biased region" description="Low complexity" evidence="1">
    <location>
        <begin position="167"/>
        <end position="179"/>
    </location>
</feature>
<keyword evidence="3" id="KW-1185">Reference proteome</keyword>
<evidence type="ECO:0000256" key="1">
    <source>
        <dbReference type="SAM" id="MobiDB-lite"/>
    </source>
</evidence>
<name>Q23D78_TETTS</name>
<dbReference type="KEGG" id="tet:TTHERM_00049130"/>
<feature type="compositionally biased region" description="Polar residues" evidence="1">
    <location>
        <begin position="154"/>
        <end position="166"/>
    </location>
</feature>
<reference evidence="3" key="1">
    <citation type="journal article" date="2006" name="PLoS Biol.">
        <title>Macronuclear genome sequence of the ciliate Tetrahymena thermophila, a model eukaryote.</title>
        <authorList>
            <person name="Eisen J.A."/>
            <person name="Coyne R.S."/>
            <person name="Wu M."/>
            <person name="Wu D."/>
            <person name="Thiagarajan M."/>
            <person name="Wortman J.R."/>
            <person name="Badger J.H."/>
            <person name="Ren Q."/>
            <person name="Amedeo P."/>
            <person name="Jones K.M."/>
            <person name="Tallon L.J."/>
            <person name="Delcher A.L."/>
            <person name="Salzberg S.L."/>
            <person name="Silva J.C."/>
            <person name="Haas B.J."/>
            <person name="Majoros W.H."/>
            <person name="Farzad M."/>
            <person name="Carlton J.M."/>
            <person name="Smith R.K. Jr."/>
            <person name="Garg J."/>
            <person name="Pearlman R.E."/>
            <person name="Karrer K.M."/>
            <person name="Sun L."/>
            <person name="Manning G."/>
            <person name="Elde N.C."/>
            <person name="Turkewitz A.P."/>
            <person name="Asai D.J."/>
            <person name="Wilkes D.E."/>
            <person name="Wang Y."/>
            <person name="Cai H."/>
            <person name="Collins K."/>
            <person name="Stewart B.A."/>
            <person name="Lee S.R."/>
            <person name="Wilamowska K."/>
            <person name="Weinberg Z."/>
            <person name="Ruzzo W.L."/>
            <person name="Wloga D."/>
            <person name="Gaertig J."/>
            <person name="Frankel J."/>
            <person name="Tsao C.-C."/>
            <person name="Gorovsky M.A."/>
            <person name="Keeling P.J."/>
            <person name="Waller R.F."/>
            <person name="Patron N.J."/>
            <person name="Cherry J.M."/>
            <person name="Stover N.A."/>
            <person name="Krieger C.J."/>
            <person name="del Toro C."/>
            <person name="Ryder H.F."/>
            <person name="Williamson S.C."/>
            <person name="Barbeau R.A."/>
            <person name="Hamilton E.P."/>
            <person name="Orias E."/>
        </authorList>
    </citation>
    <scope>NUCLEOTIDE SEQUENCE [LARGE SCALE GENOMIC DNA]</scope>
    <source>
        <strain evidence="3">SB210</strain>
    </source>
</reference>
<evidence type="ECO:0000313" key="3">
    <source>
        <dbReference type="Proteomes" id="UP000009168"/>
    </source>
</evidence>
<evidence type="ECO:0000313" key="2">
    <source>
        <dbReference type="EMBL" id="EAR94615.1"/>
    </source>
</evidence>
<dbReference type="InParanoid" id="Q23D78"/>
<gene>
    <name evidence="2" type="ORF">TTHERM_00049130</name>
</gene>
<dbReference type="GeneID" id="7830960"/>
<proteinExistence type="predicted"/>
<dbReference type="Proteomes" id="UP000009168">
    <property type="component" value="Unassembled WGS sequence"/>
</dbReference>
<organism evidence="2 3">
    <name type="scientific">Tetrahymena thermophila (strain SB210)</name>
    <dbReference type="NCBI Taxonomy" id="312017"/>
    <lineage>
        <taxon>Eukaryota</taxon>
        <taxon>Sar</taxon>
        <taxon>Alveolata</taxon>
        <taxon>Ciliophora</taxon>
        <taxon>Intramacronucleata</taxon>
        <taxon>Oligohymenophorea</taxon>
        <taxon>Hymenostomatida</taxon>
        <taxon>Tetrahymenina</taxon>
        <taxon>Tetrahymenidae</taxon>
        <taxon>Tetrahymena</taxon>
    </lineage>
</organism>
<dbReference type="AlphaFoldDB" id="Q23D78"/>
<protein>
    <submittedName>
        <fullName evidence="2">Uncharacterized protein</fullName>
    </submittedName>
</protein>
<feature type="compositionally biased region" description="Basic and acidic residues" evidence="1">
    <location>
        <begin position="137"/>
        <end position="148"/>
    </location>
</feature>
<dbReference type="HOGENOM" id="CLU_1177456_0_0_1"/>
<accession>Q23D78</accession>
<dbReference type="RefSeq" id="XP_001014808.1">
    <property type="nucleotide sequence ID" value="XM_001014808.1"/>
</dbReference>
<sequence length="236" mass="27298">MGNNFCSCKSGADTQNDIVYTDSSYNIWDNNPIISQNSLNSQFSFSANINNKVTGLTKEQYLPQQSPRNDQSTSQGFQDRLSQSQINMKLEQIQEMVKKQHSIIQEETEVETIVELPKDSSKEAKHAQPSFFSQKKLSQEDFSEKNNEKINLPSCGNQSEYQSPKEGQQQSKISQQNIQNQQGNINTQVTTDQDRVQTNPQYSLKYIKYDNNYYDEDRIFSMQFNDQKNENQIQNK</sequence>
<feature type="region of interest" description="Disordered" evidence="1">
    <location>
        <begin position="119"/>
        <end position="179"/>
    </location>
</feature>